<evidence type="ECO:0000259" key="1">
    <source>
        <dbReference type="Pfam" id="PF07179"/>
    </source>
</evidence>
<dbReference type="Pfam" id="PF07179">
    <property type="entry name" value="SseB"/>
    <property type="match status" value="1"/>
</dbReference>
<dbReference type="InterPro" id="IPR009839">
    <property type="entry name" value="SseB_N"/>
</dbReference>
<evidence type="ECO:0000313" key="4">
    <source>
        <dbReference type="Proteomes" id="UP000269001"/>
    </source>
</evidence>
<evidence type="ECO:0000259" key="2">
    <source>
        <dbReference type="Pfam" id="PF14581"/>
    </source>
</evidence>
<gene>
    <name evidence="3" type="ORF">D7V21_05410</name>
</gene>
<protein>
    <submittedName>
        <fullName evidence="3">Enhanced serine sensitivity protein SseB</fullName>
    </submittedName>
</protein>
<name>A0A3A8F276_9GAMM</name>
<dbReference type="Pfam" id="PF14581">
    <property type="entry name" value="SseB_C"/>
    <property type="match status" value="1"/>
</dbReference>
<reference evidence="3 4" key="1">
    <citation type="submission" date="2018-09" db="EMBL/GenBank/DDBJ databases">
        <title>The draft genome of Acinetobacter spp. strains.</title>
        <authorList>
            <person name="Qin J."/>
            <person name="Feng Y."/>
            <person name="Zong Z."/>
        </authorList>
    </citation>
    <scope>NUCLEOTIDE SEQUENCE [LARGE SCALE GENOMIC DNA]</scope>
    <source>
        <strain evidence="3 4">WCHAc060096</strain>
    </source>
</reference>
<proteinExistence type="predicted"/>
<feature type="domain" description="SseB protein N-terminal" evidence="1">
    <location>
        <begin position="8"/>
        <end position="127"/>
    </location>
</feature>
<sequence>MDKQEKYLEELLQKAANEPAYRPEFLEKLLNGHVYCLGTTDTRQHNRHGLVELQQGDHIYLRKWQNHEGRSIVPFFLSVDSLRQVIDEQESYLHMDTRELFNITLGDHLMLNPNLPYGKEFIPEEIKSLLEQNSVAPLEQFVAQQDTQVLLAQPSQYPHQMVEQLNKYFQQHAEIEKAYLALMHNPARDEKPVLVVGVLLNIAERNQILINQIGQVAYDSLGEVVDIFMIDPQESSGLSGYLLETVPFYQRQNKKKGFFAQLFSKR</sequence>
<feature type="domain" description="SseB protein C-terminal" evidence="2">
    <location>
        <begin position="144"/>
        <end position="251"/>
    </location>
</feature>
<evidence type="ECO:0000313" key="3">
    <source>
        <dbReference type="EMBL" id="RKG34793.1"/>
    </source>
</evidence>
<dbReference type="EMBL" id="RAXU01000005">
    <property type="protein sequence ID" value="RKG34793.1"/>
    <property type="molecule type" value="Genomic_DNA"/>
</dbReference>
<comment type="caution">
    <text evidence="3">The sequence shown here is derived from an EMBL/GenBank/DDBJ whole genome shotgun (WGS) entry which is preliminary data.</text>
</comment>
<dbReference type="AlphaFoldDB" id="A0A3A8F276"/>
<keyword evidence="4" id="KW-1185">Reference proteome</keyword>
<accession>A0A3A8F276</accession>
<dbReference type="InterPro" id="IPR027945">
    <property type="entry name" value="SseB_C"/>
</dbReference>
<dbReference type="Proteomes" id="UP000269001">
    <property type="component" value="Unassembled WGS sequence"/>
</dbReference>
<organism evidence="3 4">
    <name type="scientific">Acinetobacter guerrae</name>
    <dbReference type="NCBI Taxonomy" id="1843371"/>
    <lineage>
        <taxon>Bacteria</taxon>
        <taxon>Pseudomonadati</taxon>
        <taxon>Pseudomonadota</taxon>
        <taxon>Gammaproteobacteria</taxon>
        <taxon>Moraxellales</taxon>
        <taxon>Moraxellaceae</taxon>
        <taxon>Acinetobacter</taxon>
    </lineage>
</organism>
<dbReference type="RefSeq" id="WP_120369506.1">
    <property type="nucleotide sequence ID" value="NZ_RAXU01000005.1"/>
</dbReference>